<name>A0ABW1PG91_9PSEU</name>
<dbReference type="Gene3D" id="3.30.465.10">
    <property type="match status" value="1"/>
</dbReference>
<evidence type="ECO:0000256" key="1">
    <source>
        <dbReference type="ARBA" id="ARBA00001974"/>
    </source>
</evidence>
<dbReference type="PROSITE" id="PS51387">
    <property type="entry name" value="FAD_PCMH"/>
    <property type="match status" value="1"/>
</dbReference>
<comment type="similarity">
    <text evidence="2">Belongs to the oxygen-dependent FAD-linked oxidoreductase family.</text>
</comment>
<dbReference type="PANTHER" id="PTHR42973:SF39">
    <property type="entry name" value="FAD-BINDING PCMH-TYPE DOMAIN-CONTAINING PROTEIN"/>
    <property type="match status" value="1"/>
</dbReference>
<feature type="domain" description="FAD-binding PCMH-type" evidence="6">
    <location>
        <begin position="43"/>
        <end position="213"/>
    </location>
</feature>
<sequence>MTATTSSPARTVANALRAVVRCPVLIPGGPDYDRGRRVWNGLVDRYPAAVVRCADAADVVDAVRVARDHGAPLSVRGGGHDWGGRAIREGGVVLDLSAMRGVELDADGRTARVRGGSLAGGVASALAEHGLRAVTGTVNAVGIAGLTLGGGYGPLLGAHGLALDNLLGADVVLADGTAVTADAEENPDLFWALRGGGGNFGVVTGLRYRVHPIPTVLSGMAMFPLAQAPSVLRGYRELLAESPDELSVIGGFYSGPDGSPLIMLYPTWSGDPAAGEPYLRRIRALGTPVFSRLGPMTAPEQLGLLDPFVVDGRHNTATSRWLPVLTEDVCDVLVDFARRVTSPLSSLTLHHFHGAATRVPVSSTAFGLRDEHVLLEIITTWAPNSPDSGGAHREWAAALADELERSALPGGYPNLLGPDDHERAMAAFGPNTARLLEVKRRLDPDGVFTAVPALVPPVS</sequence>
<dbReference type="EMBL" id="JBHSQO010000069">
    <property type="protein sequence ID" value="MFC6094645.1"/>
    <property type="molecule type" value="Genomic_DNA"/>
</dbReference>
<accession>A0ABW1PG91</accession>
<dbReference type="InterPro" id="IPR050416">
    <property type="entry name" value="FAD-linked_Oxidoreductase"/>
</dbReference>
<dbReference type="InterPro" id="IPR006094">
    <property type="entry name" value="Oxid_FAD_bind_N"/>
</dbReference>
<dbReference type="SUPFAM" id="SSF56176">
    <property type="entry name" value="FAD-binding/transporter-associated domain-like"/>
    <property type="match status" value="1"/>
</dbReference>
<gene>
    <name evidence="7" type="ORF">ACFP3R_35720</name>
</gene>
<comment type="cofactor">
    <cofactor evidence="1">
        <name>FAD</name>
        <dbReference type="ChEBI" id="CHEBI:57692"/>
    </cofactor>
</comment>
<evidence type="ECO:0000256" key="5">
    <source>
        <dbReference type="ARBA" id="ARBA00023002"/>
    </source>
</evidence>
<keyword evidence="4" id="KW-0274">FAD</keyword>
<evidence type="ECO:0000313" key="7">
    <source>
        <dbReference type="EMBL" id="MFC6094645.1"/>
    </source>
</evidence>
<dbReference type="Proteomes" id="UP001596220">
    <property type="component" value="Unassembled WGS sequence"/>
</dbReference>
<keyword evidence="8" id="KW-1185">Reference proteome</keyword>
<dbReference type="InterPro" id="IPR016167">
    <property type="entry name" value="FAD-bd_PCMH_sub1"/>
</dbReference>
<evidence type="ECO:0000256" key="2">
    <source>
        <dbReference type="ARBA" id="ARBA00005466"/>
    </source>
</evidence>
<keyword evidence="3" id="KW-0285">Flavoprotein</keyword>
<dbReference type="InterPro" id="IPR016169">
    <property type="entry name" value="FAD-bd_PCMH_sub2"/>
</dbReference>
<dbReference type="InterPro" id="IPR006093">
    <property type="entry name" value="Oxy_OxRdtase_FAD_BS"/>
</dbReference>
<evidence type="ECO:0000259" key="6">
    <source>
        <dbReference type="PROSITE" id="PS51387"/>
    </source>
</evidence>
<evidence type="ECO:0000256" key="4">
    <source>
        <dbReference type="ARBA" id="ARBA00022827"/>
    </source>
</evidence>
<dbReference type="PROSITE" id="PS00862">
    <property type="entry name" value="OX2_COVAL_FAD"/>
    <property type="match status" value="1"/>
</dbReference>
<evidence type="ECO:0000256" key="3">
    <source>
        <dbReference type="ARBA" id="ARBA00022630"/>
    </source>
</evidence>
<dbReference type="RefSeq" id="WP_380643092.1">
    <property type="nucleotide sequence ID" value="NZ_JBHSQO010000069.1"/>
</dbReference>
<dbReference type="InterPro" id="IPR036318">
    <property type="entry name" value="FAD-bd_PCMH-like_sf"/>
</dbReference>
<dbReference type="InterPro" id="IPR016166">
    <property type="entry name" value="FAD-bd_PCMH"/>
</dbReference>
<dbReference type="Gene3D" id="3.40.462.20">
    <property type="match status" value="1"/>
</dbReference>
<comment type="caution">
    <text evidence="7">The sequence shown here is derived from an EMBL/GenBank/DDBJ whole genome shotgun (WGS) entry which is preliminary data.</text>
</comment>
<protein>
    <submittedName>
        <fullName evidence="7">FAD-binding oxidoreductase</fullName>
    </submittedName>
</protein>
<dbReference type="Gene3D" id="3.30.43.10">
    <property type="entry name" value="Uridine Diphospho-n-acetylenolpyruvylglucosamine Reductase, domain 2"/>
    <property type="match status" value="1"/>
</dbReference>
<keyword evidence="5" id="KW-0560">Oxidoreductase</keyword>
<dbReference type="PANTHER" id="PTHR42973">
    <property type="entry name" value="BINDING OXIDOREDUCTASE, PUTATIVE (AFU_ORTHOLOGUE AFUA_1G17690)-RELATED"/>
    <property type="match status" value="1"/>
</dbReference>
<reference evidence="8" key="1">
    <citation type="journal article" date="2019" name="Int. J. Syst. Evol. Microbiol.">
        <title>The Global Catalogue of Microorganisms (GCM) 10K type strain sequencing project: providing services to taxonomists for standard genome sequencing and annotation.</title>
        <authorList>
            <consortium name="The Broad Institute Genomics Platform"/>
            <consortium name="The Broad Institute Genome Sequencing Center for Infectious Disease"/>
            <person name="Wu L."/>
            <person name="Ma J."/>
        </authorList>
    </citation>
    <scope>NUCLEOTIDE SEQUENCE [LARGE SCALE GENOMIC DNA]</scope>
    <source>
        <strain evidence="8">CGMCC 4.7246</strain>
    </source>
</reference>
<evidence type="ECO:0000313" key="8">
    <source>
        <dbReference type="Proteomes" id="UP001596220"/>
    </source>
</evidence>
<proteinExistence type="inferred from homology"/>
<dbReference type="InterPro" id="IPR012951">
    <property type="entry name" value="BBE"/>
</dbReference>
<dbReference type="Pfam" id="PF08031">
    <property type="entry name" value="BBE"/>
    <property type="match status" value="1"/>
</dbReference>
<organism evidence="7 8">
    <name type="scientific">Saccharothrix lopnurensis</name>
    <dbReference type="NCBI Taxonomy" id="1670621"/>
    <lineage>
        <taxon>Bacteria</taxon>
        <taxon>Bacillati</taxon>
        <taxon>Actinomycetota</taxon>
        <taxon>Actinomycetes</taxon>
        <taxon>Pseudonocardiales</taxon>
        <taxon>Pseudonocardiaceae</taxon>
        <taxon>Saccharothrix</taxon>
    </lineage>
</organism>
<dbReference type="Pfam" id="PF01565">
    <property type="entry name" value="FAD_binding_4"/>
    <property type="match status" value="1"/>
</dbReference>